<reference evidence="3" key="1">
    <citation type="journal article" date="2018" name="Science">
        <title>A primordial and reversible TCA cycle in a facultatively chemolithoautotrophic thermophile.</title>
        <authorList>
            <person name="Nunoura T."/>
            <person name="Chikaraishi Y."/>
            <person name="Izaki R."/>
            <person name="Suwa T."/>
            <person name="Sato T."/>
            <person name="Harada T."/>
            <person name="Mori K."/>
            <person name="Kato Y."/>
            <person name="Miyazaki M."/>
            <person name="Shimamura S."/>
            <person name="Yanagawa K."/>
            <person name="Shuto A."/>
            <person name="Ohkouchi N."/>
            <person name="Fujita N."/>
            <person name="Takaki Y."/>
            <person name="Atomi H."/>
            <person name="Takai K."/>
        </authorList>
    </citation>
    <scope>NUCLEOTIDE SEQUENCE [LARGE SCALE GENOMIC DNA]</scope>
    <source>
        <strain evidence="3">DSM 17441 / JCM 13301 / NBRC 103674 / ABI70S6</strain>
    </source>
</reference>
<accession>A0A0S3QRP1</accession>
<dbReference type="InterPro" id="IPR052531">
    <property type="entry name" value="CarD-like_regulator"/>
</dbReference>
<sequence>MAEASAYKVGEKVVYPAHGVGVIESIDEWEIEGKKWKLITIRILETDAIIRVPQEKAERIGVRRVMSENVLEKVFKVLKERPEKEEETKKVSWTVKHRNYLEKVKSGDIEEVAEVYRDLMLLRKEKELSFGERKILESAQQFLASEISEAKGIPIEEAERLLEGFFTEDSATDED</sequence>
<evidence type="ECO:0000313" key="3">
    <source>
        <dbReference type="Proteomes" id="UP000063234"/>
    </source>
</evidence>
<dbReference type="Pfam" id="PF21095">
    <property type="entry name" value="CarD_C"/>
    <property type="match status" value="1"/>
</dbReference>
<dbReference type="Proteomes" id="UP000063234">
    <property type="component" value="Chromosome"/>
</dbReference>
<dbReference type="PANTHER" id="PTHR38447">
    <property type="entry name" value="TRANSCRIPTION FACTOR YDEB-RELATED"/>
    <property type="match status" value="1"/>
</dbReference>
<dbReference type="KEGG" id="ttk:TST_0194"/>
<dbReference type="Pfam" id="PF02559">
    <property type="entry name" value="CarD_TRCF_RID"/>
    <property type="match status" value="1"/>
</dbReference>
<dbReference type="InterPro" id="IPR036101">
    <property type="entry name" value="CarD-like/TRCF_RID_sf"/>
</dbReference>
<dbReference type="SMART" id="SM01058">
    <property type="entry name" value="CarD_TRCF"/>
    <property type="match status" value="1"/>
</dbReference>
<gene>
    <name evidence="2" type="ORF">TST_0194</name>
</gene>
<keyword evidence="3" id="KW-1185">Reference proteome</keyword>
<dbReference type="Gene3D" id="2.40.10.170">
    <property type="match status" value="1"/>
</dbReference>
<dbReference type="InterPro" id="IPR048792">
    <property type="entry name" value="CarD_C"/>
</dbReference>
<proteinExistence type="predicted"/>
<organism evidence="2 3">
    <name type="scientific">Thermosulfidibacter takaii (strain DSM 17441 / JCM 13301 / NBRC 103674 / ABI70S6)</name>
    <dbReference type="NCBI Taxonomy" id="1298851"/>
    <lineage>
        <taxon>Bacteria</taxon>
        <taxon>Pseudomonadati</taxon>
        <taxon>Thermosulfidibacterota</taxon>
        <taxon>Thermosulfidibacteria</taxon>
        <taxon>Thermosulfidibacterales</taxon>
        <taxon>Thermosulfidibacteraceae</taxon>
    </lineage>
</organism>
<dbReference type="STRING" id="1298851.TST_0194"/>
<evidence type="ECO:0000313" key="2">
    <source>
        <dbReference type="EMBL" id="BAT71003.1"/>
    </source>
</evidence>
<name>A0A0S3QRP1_THET7</name>
<evidence type="ECO:0000259" key="1">
    <source>
        <dbReference type="SMART" id="SM01058"/>
    </source>
</evidence>
<dbReference type="Gene3D" id="1.20.58.1290">
    <property type="entry name" value="CarD-like, C-terminal domain"/>
    <property type="match status" value="1"/>
</dbReference>
<dbReference type="EMBL" id="AP013035">
    <property type="protein sequence ID" value="BAT71003.1"/>
    <property type="molecule type" value="Genomic_DNA"/>
</dbReference>
<dbReference type="SUPFAM" id="SSF141259">
    <property type="entry name" value="CarD-like"/>
    <property type="match status" value="1"/>
</dbReference>
<dbReference type="AlphaFoldDB" id="A0A0S3QRP1"/>
<dbReference type="GO" id="GO:0009303">
    <property type="term" value="P:rRNA transcription"/>
    <property type="evidence" value="ECO:0007669"/>
    <property type="project" value="TreeGrafter"/>
</dbReference>
<protein>
    <submittedName>
        <fullName evidence="2">CarD family transcriptional regulator</fullName>
    </submittedName>
</protein>
<dbReference type="PANTHER" id="PTHR38447:SF1">
    <property type="entry name" value="RNA POLYMERASE-BINDING TRANSCRIPTION FACTOR CARD"/>
    <property type="match status" value="1"/>
</dbReference>
<dbReference type="InterPro" id="IPR042215">
    <property type="entry name" value="CarD-like_C"/>
</dbReference>
<dbReference type="InterPro" id="IPR003711">
    <property type="entry name" value="CarD-like/TRCF_RID"/>
</dbReference>
<dbReference type="OrthoDB" id="9786074at2"/>
<feature type="domain" description="CarD-like/TRCF RNAP-interacting" evidence="1">
    <location>
        <begin position="6"/>
        <end position="120"/>
    </location>
</feature>
<dbReference type="RefSeq" id="WP_068548817.1">
    <property type="nucleotide sequence ID" value="NZ_AP013035.1"/>
</dbReference>